<gene>
    <name evidence="2" type="ORF">DPMN_042051</name>
</gene>
<name>A0A9D4HWQ0_DREPO</name>
<evidence type="ECO:0000313" key="2">
    <source>
        <dbReference type="EMBL" id="KAH3735518.1"/>
    </source>
</evidence>
<protein>
    <submittedName>
        <fullName evidence="2">Uncharacterized protein</fullName>
    </submittedName>
</protein>
<dbReference type="AlphaFoldDB" id="A0A9D4HWQ0"/>
<accession>A0A9D4HWQ0</accession>
<comment type="caution">
    <text evidence="2">The sequence shown here is derived from an EMBL/GenBank/DDBJ whole genome shotgun (WGS) entry which is preliminary data.</text>
</comment>
<sequence>MSIDEYNLIRTKKLSHPPWRQCFLTDRDHFRTFLDINKTNRFTKFHDDWAKHITSTATNVLTKFHENLAKNVTSIVFTCFHYIHIEKTTLPTGGHVFFTDLDHFRTRPMISIKSMFDDDWAKNENCPVPVVATFFNGPEPFSNLSHISNVLTKFHEDWTKNVTSRVFTCFHYNIHKAKTAPPFGGHNQYLTKKHAPPTGGHVFQRTGTAFKLNEDIMKTNVLKTFKLDRGIIGTNLTKFHKDRTINVVSRVFTTQCGRTEDGRTEDGRTDDGQRTIPKAHLSNQNKMAMNQ</sequence>
<proteinExistence type="predicted"/>
<feature type="compositionally biased region" description="Basic and acidic residues" evidence="1">
    <location>
        <begin position="258"/>
        <end position="273"/>
    </location>
</feature>
<dbReference type="Proteomes" id="UP000828390">
    <property type="component" value="Unassembled WGS sequence"/>
</dbReference>
<keyword evidence="3" id="KW-1185">Reference proteome</keyword>
<feature type="compositionally biased region" description="Polar residues" evidence="1">
    <location>
        <begin position="281"/>
        <end position="291"/>
    </location>
</feature>
<dbReference type="EMBL" id="JAIWYP010000011">
    <property type="protein sequence ID" value="KAH3735518.1"/>
    <property type="molecule type" value="Genomic_DNA"/>
</dbReference>
<evidence type="ECO:0000313" key="3">
    <source>
        <dbReference type="Proteomes" id="UP000828390"/>
    </source>
</evidence>
<evidence type="ECO:0000256" key="1">
    <source>
        <dbReference type="SAM" id="MobiDB-lite"/>
    </source>
</evidence>
<reference evidence="2" key="2">
    <citation type="submission" date="2020-11" db="EMBL/GenBank/DDBJ databases">
        <authorList>
            <person name="McCartney M.A."/>
            <person name="Auch B."/>
            <person name="Kono T."/>
            <person name="Mallez S."/>
            <person name="Becker A."/>
            <person name="Gohl D.M."/>
            <person name="Silverstein K.A.T."/>
            <person name="Koren S."/>
            <person name="Bechman K.B."/>
            <person name="Herman A."/>
            <person name="Abrahante J.E."/>
            <person name="Garbe J."/>
        </authorList>
    </citation>
    <scope>NUCLEOTIDE SEQUENCE</scope>
    <source>
        <strain evidence="2">Duluth1</strain>
        <tissue evidence="2">Whole animal</tissue>
    </source>
</reference>
<feature type="region of interest" description="Disordered" evidence="1">
    <location>
        <begin position="258"/>
        <end position="291"/>
    </location>
</feature>
<organism evidence="2 3">
    <name type="scientific">Dreissena polymorpha</name>
    <name type="common">Zebra mussel</name>
    <name type="synonym">Mytilus polymorpha</name>
    <dbReference type="NCBI Taxonomy" id="45954"/>
    <lineage>
        <taxon>Eukaryota</taxon>
        <taxon>Metazoa</taxon>
        <taxon>Spiralia</taxon>
        <taxon>Lophotrochozoa</taxon>
        <taxon>Mollusca</taxon>
        <taxon>Bivalvia</taxon>
        <taxon>Autobranchia</taxon>
        <taxon>Heteroconchia</taxon>
        <taxon>Euheterodonta</taxon>
        <taxon>Imparidentia</taxon>
        <taxon>Neoheterodontei</taxon>
        <taxon>Myida</taxon>
        <taxon>Dreissenoidea</taxon>
        <taxon>Dreissenidae</taxon>
        <taxon>Dreissena</taxon>
    </lineage>
</organism>
<reference evidence="2" key="1">
    <citation type="journal article" date="2019" name="bioRxiv">
        <title>The Genome of the Zebra Mussel, Dreissena polymorpha: A Resource for Invasive Species Research.</title>
        <authorList>
            <person name="McCartney M.A."/>
            <person name="Auch B."/>
            <person name="Kono T."/>
            <person name="Mallez S."/>
            <person name="Zhang Y."/>
            <person name="Obille A."/>
            <person name="Becker A."/>
            <person name="Abrahante J.E."/>
            <person name="Garbe J."/>
            <person name="Badalamenti J.P."/>
            <person name="Herman A."/>
            <person name="Mangelson H."/>
            <person name="Liachko I."/>
            <person name="Sullivan S."/>
            <person name="Sone E.D."/>
            <person name="Koren S."/>
            <person name="Silverstein K.A.T."/>
            <person name="Beckman K.B."/>
            <person name="Gohl D.M."/>
        </authorList>
    </citation>
    <scope>NUCLEOTIDE SEQUENCE</scope>
    <source>
        <strain evidence="2">Duluth1</strain>
        <tissue evidence="2">Whole animal</tissue>
    </source>
</reference>